<dbReference type="CDD" id="cd00096">
    <property type="entry name" value="Ig"/>
    <property type="match status" value="1"/>
</dbReference>
<dbReference type="InterPro" id="IPR036179">
    <property type="entry name" value="Ig-like_dom_sf"/>
</dbReference>
<dbReference type="SMART" id="SM00409">
    <property type="entry name" value="IG"/>
    <property type="match status" value="1"/>
</dbReference>
<gene>
    <name evidence="4" type="ORF">HPG69_006395</name>
</gene>
<sequence length="178" mass="19561">MPIFRDSRALGSGAAPQSSRSLPCGVNTQDLTDRPRTLGGLVIEGGNLVLLCSVAEGIGNITFFWHREFAETTVGKWIQYFPSAELQIPAVKEHNAGHYYCGADNGHDPIQSNVVNILVRMSCPVLTFRVPGAQAMMGDMVELRCESLPQSCTNFIMRTSTWGTSWLPLEEEHLSTSF</sequence>
<dbReference type="SMART" id="SM00408">
    <property type="entry name" value="IGc2"/>
    <property type="match status" value="1"/>
</dbReference>
<dbReference type="EMBL" id="JACDTQ010002158">
    <property type="protein sequence ID" value="KAF5920125.1"/>
    <property type="molecule type" value="Genomic_DNA"/>
</dbReference>
<dbReference type="Proteomes" id="UP000551758">
    <property type="component" value="Unassembled WGS sequence"/>
</dbReference>
<evidence type="ECO:0000313" key="5">
    <source>
        <dbReference type="Proteomes" id="UP000551758"/>
    </source>
</evidence>
<keyword evidence="1" id="KW-0393">Immunoglobulin domain</keyword>
<feature type="region of interest" description="Disordered" evidence="2">
    <location>
        <begin position="1"/>
        <end position="26"/>
    </location>
</feature>
<dbReference type="InterPro" id="IPR013151">
    <property type="entry name" value="Immunoglobulin_dom"/>
</dbReference>
<dbReference type="AlphaFoldDB" id="A0A7J7EWG7"/>
<dbReference type="InterPro" id="IPR003599">
    <property type="entry name" value="Ig_sub"/>
</dbReference>
<dbReference type="InterPro" id="IPR007110">
    <property type="entry name" value="Ig-like_dom"/>
</dbReference>
<organism evidence="4 5">
    <name type="scientific">Diceros bicornis minor</name>
    <name type="common">South-central black rhinoceros</name>
    <dbReference type="NCBI Taxonomy" id="77932"/>
    <lineage>
        <taxon>Eukaryota</taxon>
        <taxon>Metazoa</taxon>
        <taxon>Chordata</taxon>
        <taxon>Craniata</taxon>
        <taxon>Vertebrata</taxon>
        <taxon>Euteleostomi</taxon>
        <taxon>Mammalia</taxon>
        <taxon>Eutheria</taxon>
        <taxon>Laurasiatheria</taxon>
        <taxon>Perissodactyla</taxon>
        <taxon>Rhinocerotidae</taxon>
        <taxon>Diceros</taxon>
    </lineage>
</organism>
<dbReference type="InterPro" id="IPR003598">
    <property type="entry name" value="Ig_sub2"/>
</dbReference>
<dbReference type="Gene3D" id="2.60.40.10">
    <property type="entry name" value="Immunoglobulins"/>
    <property type="match status" value="1"/>
</dbReference>
<reference evidence="4 5" key="1">
    <citation type="journal article" date="2020" name="Mol. Biol. Evol.">
        <title>Interspecific Gene Flow and the Evolution of Specialization in Black and White Rhinoceros.</title>
        <authorList>
            <person name="Moodley Y."/>
            <person name="Westbury M.V."/>
            <person name="Russo I.M."/>
            <person name="Gopalakrishnan S."/>
            <person name="Rakotoarivelo A."/>
            <person name="Olsen R.A."/>
            <person name="Prost S."/>
            <person name="Tunstall T."/>
            <person name="Ryder O.A."/>
            <person name="Dalen L."/>
            <person name="Bruford M.W."/>
        </authorList>
    </citation>
    <scope>NUCLEOTIDE SEQUENCE [LARGE SCALE GENOMIC DNA]</scope>
    <source>
        <strain evidence="4">SBR-YM</strain>
        <tissue evidence="4">Skin</tissue>
    </source>
</reference>
<dbReference type="Pfam" id="PF00047">
    <property type="entry name" value="ig"/>
    <property type="match status" value="1"/>
</dbReference>
<proteinExistence type="predicted"/>
<evidence type="ECO:0000313" key="4">
    <source>
        <dbReference type="EMBL" id="KAF5920125.1"/>
    </source>
</evidence>
<accession>A0A7J7EWG7</accession>
<evidence type="ECO:0000259" key="3">
    <source>
        <dbReference type="PROSITE" id="PS50835"/>
    </source>
</evidence>
<evidence type="ECO:0000256" key="1">
    <source>
        <dbReference type="ARBA" id="ARBA00023319"/>
    </source>
</evidence>
<name>A0A7J7EWG7_DICBM</name>
<dbReference type="PROSITE" id="PS50835">
    <property type="entry name" value="IG_LIKE"/>
    <property type="match status" value="1"/>
</dbReference>
<feature type="domain" description="Ig-like" evidence="3">
    <location>
        <begin position="35"/>
        <end position="116"/>
    </location>
</feature>
<dbReference type="SUPFAM" id="SSF48726">
    <property type="entry name" value="Immunoglobulin"/>
    <property type="match status" value="1"/>
</dbReference>
<comment type="caution">
    <text evidence="4">The sequence shown here is derived from an EMBL/GenBank/DDBJ whole genome shotgun (WGS) entry which is preliminary data.</text>
</comment>
<protein>
    <recommendedName>
        <fullName evidence="3">Ig-like domain-containing protein</fullName>
    </recommendedName>
</protein>
<feature type="compositionally biased region" description="Polar residues" evidence="2">
    <location>
        <begin position="15"/>
        <end position="26"/>
    </location>
</feature>
<evidence type="ECO:0000256" key="2">
    <source>
        <dbReference type="SAM" id="MobiDB-lite"/>
    </source>
</evidence>
<dbReference type="InterPro" id="IPR013783">
    <property type="entry name" value="Ig-like_fold"/>
</dbReference>
<keyword evidence="5" id="KW-1185">Reference proteome</keyword>